<evidence type="ECO:0000256" key="1">
    <source>
        <dbReference type="SAM" id="Phobius"/>
    </source>
</evidence>
<dbReference type="GeneID" id="39846418"/>
<reference evidence="2 3" key="1">
    <citation type="journal article" date="2019" name="Nat. Commun.">
        <title>A new type of DNA phosphorothioation-based antiviral system in archaea.</title>
        <authorList>
            <person name="Xiong L."/>
            <person name="Liu S."/>
            <person name="Chen S."/>
            <person name="Xiao Y."/>
            <person name="Zhu B."/>
            <person name="Gao Y."/>
            <person name="Zhang Y."/>
            <person name="Chen B."/>
            <person name="Luo J."/>
            <person name="Deng Z."/>
            <person name="Chen X."/>
            <person name="Wang L."/>
            <person name="Chen S."/>
        </authorList>
    </citation>
    <scope>NUCLEOTIDE SEQUENCE [LARGE SCALE GENOMIC DNA]</scope>
    <source>
        <strain evidence="2 3">CBA1105</strain>
    </source>
</reference>
<dbReference type="Proteomes" id="UP000296706">
    <property type="component" value="Chromosome"/>
</dbReference>
<dbReference type="RefSeq" id="WP_049993344.1">
    <property type="nucleotide sequence ID" value="NZ_CP031310.1"/>
</dbReference>
<dbReference type="EMBL" id="CP031310">
    <property type="protein sequence ID" value="QCC49902.1"/>
    <property type="molecule type" value="Genomic_DNA"/>
</dbReference>
<organism evidence="2 3">
    <name type="scientific">Halapricum salinum</name>
    <dbReference type="NCBI Taxonomy" id="1457250"/>
    <lineage>
        <taxon>Archaea</taxon>
        <taxon>Methanobacteriati</taxon>
        <taxon>Methanobacteriota</taxon>
        <taxon>Stenosarchaea group</taxon>
        <taxon>Halobacteria</taxon>
        <taxon>Halobacteriales</taxon>
        <taxon>Haloarculaceae</taxon>
        <taxon>Halapricum</taxon>
    </lineage>
</organism>
<sequence length="169" mass="17305">MLRRLRETGPVGLVPLAWTFAIAAHNEVLGLQPVRIGHVVMSVLLLLFAILSWQDMTDGALLTWRRVIVVGFLITATGTAALFVEPPVEPVLAGVVCGWLVLPGLGLLDTGRRVAAYPRVYFAGGTLSLLGALVYAGGVVVGEPAVVTAGLGVGGVGQTAGIVAAAVGS</sequence>
<feature type="transmembrane region" description="Helical" evidence="1">
    <location>
        <begin position="66"/>
        <end position="84"/>
    </location>
</feature>
<feature type="transmembrane region" description="Helical" evidence="1">
    <location>
        <begin position="36"/>
        <end position="54"/>
    </location>
</feature>
<keyword evidence="1" id="KW-0812">Transmembrane</keyword>
<feature type="transmembrane region" description="Helical" evidence="1">
    <location>
        <begin position="147"/>
        <end position="167"/>
    </location>
</feature>
<gene>
    <name evidence="2" type="ORF">DV733_01080</name>
</gene>
<keyword evidence="1" id="KW-0472">Membrane</keyword>
<name>A0A4D6HA38_9EURY</name>
<feature type="transmembrane region" description="Helical" evidence="1">
    <location>
        <begin position="90"/>
        <end position="108"/>
    </location>
</feature>
<feature type="transmembrane region" description="Helical" evidence="1">
    <location>
        <begin position="120"/>
        <end position="141"/>
    </location>
</feature>
<dbReference type="AlphaFoldDB" id="A0A4D6HA38"/>
<dbReference type="OrthoDB" id="330871at2157"/>
<evidence type="ECO:0000313" key="3">
    <source>
        <dbReference type="Proteomes" id="UP000296706"/>
    </source>
</evidence>
<proteinExistence type="predicted"/>
<protein>
    <submittedName>
        <fullName evidence="2">Uncharacterized protein</fullName>
    </submittedName>
</protein>
<keyword evidence="3" id="KW-1185">Reference proteome</keyword>
<dbReference type="STRING" id="1457250.GCA_000755225_02509"/>
<dbReference type="KEGG" id="hsn:DV733_01080"/>
<accession>A0A4D6HA38</accession>
<evidence type="ECO:0000313" key="2">
    <source>
        <dbReference type="EMBL" id="QCC49902.1"/>
    </source>
</evidence>
<keyword evidence="1" id="KW-1133">Transmembrane helix</keyword>